<evidence type="ECO:0000313" key="3">
    <source>
        <dbReference type="Proteomes" id="UP001611251"/>
    </source>
</evidence>
<dbReference type="EMBL" id="JBGFSN010000012">
    <property type="protein sequence ID" value="MFH8136340.1"/>
    <property type="molecule type" value="Genomic_DNA"/>
</dbReference>
<gene>
    <name evidence="2" type="ORF">ABU178_19540</name>
</gene>
<evidence type="ECO:0000313" key="2">
    <source>
        <dbReference type="EMBL" id="MFH8136340.1"/>
    </source>
</evidence>
<reference evidence="2 3" key="1">
    <citation type="submission" date="2024-08" db="EMBL/GenBank/DDBJ databases">
        <title>Pantoea ronii - a newly identified human opportunistic pathogen.</title>
        <authorList>
            <person name="Keidar-Friedman D."/>
            <person name="Sorek N."/>
            <person name="Leshin-Carmel D."/>
            <person name="Tsur A."/>
            <person name="Amsalem M."/>
            <person name="Tolkach D."/>
            <person name="Brosh-Nissimov T."/>
        </authorList>
    </citation>
    <scope>NUCLEOTIDE SEQUENCE [LARGE SCALE GENOMIC DNA]</scope>
    <source>
        <strain evidence="2 3">AA23256</strain>
    </source>
</reference>
<accession>A0ABW7Q2X5</accession>
<dbReference type="InterPro" id="IPR001650">
    <property type="entry name" value="Helicase_C-like"/>
</dbReference>
<protein>
    <submittedName>
        <fullName evidence="2">SNF2-related protein</fullName>
    </submittedName>
</protein>
<dbReference type="PANTHER" id="PTHR45629">
    <property type="entry name" value="SNF2/RAD54 FAMILY MEMBER"/>
    <property type="match status" value="1"/>
</dbReference>
<dbReference type="SMART" id="SM00487">
    <property type="entry name" value="DEXDc"/>
    <property type="match status" value="1"/>
</dbReference>
<dbReference type="PANTHER" id="PTHR45629:SF7">
    <property type="entry name" value="DNA EXCISION REPAIR PROTEIN ERCC-6-RELATED"/>
    <property type="match status" value="1"/>
</dbReference>
<dbReference type="Proteomes" id="UP001611251">
    <property type="component" value="Unassembled WGS sequence"/>
</dbReference>
<dbReference type="PROSITE" id="PS51192">
    <property type="entry name" value="HELICASE_ATP_BIND_1"/>
    <property type="match status" value="1"/>
</dbReference>
<evidence type="ECO:0000259" key="1">
    <source>
        <dbReference type="PROSITE" id="PS51192"/>
    </source>
</evidence>
<dbReference type="Gene3D" id="3.40.50.10810">
    <property type="entry name" value="Tandem AAA-ATPase domain"/>
    <property type="match status" value="2"/>
</dbReference>
<comment type="caution">
    <text evidence="2">The sequence shown here is derived from an EMBL/GenBank/DDBJ whole genome shotgun (WGS) entry which is preliminary data.</text>
</comment>
<proteinExistence type="predicted"/>
<keyword evidence="3" id="KW-1185">Reference proteome</keyword>
<organism evidence="2 3">
    <name type="scientific">Pantoea osteomyelitidis</name>
    <dbReference type="NCBI Taxonomy" id="3230026"/>
    <lineage>
        <taxon>Bacteria</taxon>
        <taxon>Pseudomonadati</taxon>
        <taxon>Pseudomonadota</taxon>
        <taxon>Gammaproteobacteria</taxon>
        <taxon>Enterobacterales</taxon>
        <taxon>Erwiniaceae</taxon>
        <taxon>Pantoea</taxon>
    </lineage>
</organism>
<dbReference type="InterPro" id="IPR038718">
    <property type="entry name" value="SNF2-like_sf"/>
</dbReference>
<name>A0ABW7Q2X5_9GAMM</name>
<dbReference type="InterPro" id="IPR014001">
    <property type="entry name" value="Helicase_ATP-bd"/>
</dbReference>
<dbReference type="InterPro" id="IPR050496">
    <property type="entry name" value="SNF2_RAD54_helicase_repair"/>
</dbReference>
<dbReference type="Gene3D" id="3.40.50.300">
    <property type="entry name" value="P-loop containing nucleotide triphosphate hydrolases"/>
    <property type="match status" value="1"/>
</dbReference>
<dbReference type="RefSeq" id="WP_397218038.1">
    <property type="nucleotide sequence ID" value="NZ_JBGFSN010000012.1"/>
</dbReference>
<feature type="domain" description="Helicase ATP-binding" evidence="1">
    <location>
        <begin position="37"/>
        <end position="292"/>
    </location>
</feature>
<sequence length="851" mass="96649">MYKRFQGWSRVVDLLRQQVSESPAQLNAGQKATLSAIAERIKQHGMILADEVGMGKTRIAATLARCVIQAGGRVAVLIPGGLAANWQEELKTVGVIPSAPLLSLKQYMRVWAPDAPSRPWFAEQCLIISHAMANWRLGAGSYPWRWGLLPELCQQWLHQRHERTLSEPWLKRAAQEIYAFTHNLPKAHPARKTLDALAAEVVMKRARRDEHYTVESNERRQLETSVGLGLGTFDLIIVDEAHKSRGASSSLNRVLENVIQPARHARRLAVSATPVELHRDQWKQMLQRINVHAPPVIEAIEHYQSAVDDLRQNYTDPRVQQRYRAASAAFQQALSPYLLRRDKREDESVQKYYQHTTRPYRREKAIVVDTFALSMAWKQAVCAAEALSFVSRMHEDSAAKRLRLTFGNGHGIATVMNNQHDETPDAQLSEIIAVADDTAPADKRQQRARWWQRKLNAVMKADDEFALFNHPAILATVNAVEAVCDSGEKVLVFGRFTQPMRALVKLINARALLKALDKKEPWPQEYIREDEWPAIQCASRQLYNRDADQAALTRQLKRQYRLLSRDREAFRHRLLPLLQQGLESCENDQVNALFTLFAQRSESGSPHRDLVSVAHALYLLTNTDAERHSPLHLAGVFTDLINAARDRDHADGQTEAIEEAQSTELRWQAVLERLDQEYGPRESHFARLMDGNTAPPTRQLLNFAFNRPHCRPSVLVAQSLVAREGLNLHLACRTVVMMHPEWNPGVAEQQIGRVDRLNSLWQKKLDEALAAGQRGDHLPTIDFCPVIFKGTYDEQNWQVLSQRWDDLRAQLHGNPFSASALQDHALHRELIQSVLDSAPNFSPLKRAQSKG</sequence>
<dbReference type="InterPro" id="IPR027417">
    <property type="entry name" value="P-loop_NTPase"/>
</dbReference>
<dbReference type="SUPFAM" id="SSF52540">
    <property type="entry name" value="P-loop containing nucleoside triphosphate hydrolases"/>
    <property type="match status" value="2"/>
</dbReference>
<dbReference type="Pfam" id="PF00271">
    <property type="entry name" value="Helicase_C"/>
    <property type="match status" value="1"/>
</dbReference>